<name>A0A097QRT4_9EURY</name>
<dbReference type="Proteomes" id="UP000029980">
    <property type="component" value="Chromosome"/>
</dbReference>
<dbReference type="KEGG" id="teu:TEU_01860"/>
<accession>A0A097QRT4</accession>
<sequence length="86" mass="10255">MWVTMKGKHLELRYEIGYFEDVEVWNPFHLLIFIDGHMLVGYAFKKYNCKIMGEGGDPYSFFGDMLNCCDFMLDDEGKYLEGELYW</sequence>
<protein>
    <submittedName>
        <fullName evidence="1">Uncharacterized protein</fullName>
    </submittedName>
</protein>
<reference evidence="1 2" key="1">
    <citation type="journal article" date="2015" name="Int. J. Syst. Evol. Microbiol.">
        <title>Thermococcus eurythermalis sp. nov., a conditional piezophilic hyperthermophilic archaeon with a wide temperature range isolated from an oil-immersed chimney in the Guaymas Basin.</title>
        <authorList>
            <person name="Zhao W."/>
            <person name="Zeng X."/>
            <person name="Xiao X."/>
        </authorList>
    </citation>
    <scope>NUCLEOTIDE SEQUENCE [LARGE SCALE GENOMIC DNA]</scope>
    <source>
        <strain evidence="1 2">A501</strain>
    </source>
</reference>
<dbReference type="RefSeq" id="WP_050002166.1">
    <property type="nucleotide sequence ID" value="NZ_CP008887.1"/>
</dbReference>
<evidence type="ECO:0000313" key="1">
    <source>
        <dbReference type="EMBL" id="AIU69184.1"/>
    </source>
</evidence>
<evidence type="ECO:0000313" key="2">
    <source>
        <dbReference type="Proteomes" id="UP000029980"/>
    </source>
</evidence>
<organism evidence="1 2">
    <name type="scientific">Thermococcus eurythermalis</name>
    <dbReference type="NCBI Taxonomy" id="1505907"/>
    <lineage>
        <taxon>Archaea</taxon>
        <taxon>Methanobacteriati</taxon>
        <taxon>Methanobacteriota</taxon>
        <taxon>Thermococci</taxon>
        <taxon>Thermococcales</taxon>
        <taxon>Thermococcaceae</taxon>
        <taxon>Thermococcus</taxon>
    </lineage>
</organism>
<keyword evidence="2" id="KW-1185">Reference proteome</keyword>
<dbReference type="EMBL" id="CP008887">
    <property type="protein sequence ID" value="AIU69184.1"/>
    <property type="molecule type" value="Genomic_DNA"/>
</dbReference>
<dbReference type="HOGENOM" id="CLU_2490618_0_0_2"/>
<proteinExistence type="predicted"/>
<gene>
    <name evidence="1" type="ORF">TEU_01860</name>
</gene>
<dbReference type="AlphaFoldDB" id="A0A097QRT4"/>
<dbReference type="GeneID" id="25152178"/>
<dbReference type="STRING" id="1505907.TEU_01860"/>